<comment type="similarity">
    <text evidence="1">Belongs to the spermidine/spermine synthase family.</text>
</comment>
<sequence>MQKYGGKVIHQSRDAFGILEIVEDRFERSLHFGNNAKQSSTDVHYPARLVLSYTRAMAASLLFTPDPQRALLVGLGGGSLTKFLLHYFPECRVDVVEVRKKVHRLARTYFELPDDPRLNVFIEDGALFMGSASPEFGDYDLILIDAFLEDGIAGDVCGVPFLEDCRMRLSGRGTLAMNLWSDDVIRASDLLAMMNDSFGQVLRLPVEGKDNIIGIGGPAIPRPRELNALGPRARELADTLDVEFPAFLKRLRKNNR</sequence>
<dbReference type="PANTHER" id="PTHR43317">
    <property type="entry name" value="THERMOSPERMINE SYNTHASE ACAULIS5"/>
    <property type="match status" value="1"/>
</dbReference>
<accession>A0A1G5PMY4</accession>
<dbReference type="GO" id="GO:0016740">
    <property type="term" value="F:transferase activity"/>
    <property type="evidence" value="ECO:0007669"/>
    <property type="project" value="UniProtKB-UniRule"/>
</dbReference>
<evidence type="ECO:0000313" key="6">
    <source>
        <dbReference type="EMBL" id="SCZ50828.1"/>
    </source>
</evidence>
<dbReference type="InterPro" id="IPR029063">
    <property type="entry name" value="SAM-dependent_MTases_sf"/>
</dbReference>
<dbReference type="EMBL" id="FMWD01000001">
    <property type="protein sequence ID" value="SCZ50828.1"/>
    <property type="molecule type" value="Genomic_DNA"/>
</dbReference>
<dbReference type="RefSeq" id="WP_092992247.1">
    <property type="nucleotide sequence ID" value="NZ_FMWD01000001.1"/>
</dbReference>
<dbReference type="InterPro" id="IPR030374">
    <property type="entry name" value="PABS"/>
</dbReference>
<keyword evidence="3 4" id="KW-0620">Polyamine biosynthesis</keyword>
<reference evidence="6 7" key="1">
    <citation type="submission" date="2016-10" db="EMBL/GenBank/DDBJ databases">
        <authorList>
            <person name="de Groot N.N."/>
        </authorList>
    </citation>
    <scope>NUCLEOTIDE SEQUENCE [LARGE SCALE GENOMIC DNA]</scope>
    <source>
        <strain evidence="6 7">HLD2</strain>
    </source>
</reference>
<proteinExistence type="inferred from homology"/>
<dbReference type="Proteomes" id="UP000199648">
    <property type="component" value="Unassembled WGS sequence"/>
</dbReference>
<keyword evidence="7" id="KW-1185">Reference proteome</keyword>
<evidence type="ECO:0000256" key="1">
    <source>
        <dbReference type="ARBA" id="ARBA00007867"/>
    </source>
</evidence>
<dbReference type="PROSITE" id="PS51006">
    <property type="entry name" value="PABS_2"/>
    <property type="match status" value="1"/>
</dbReference>
<feature type="domain" description="PABS" evidence="5">
    <location>
        <begin position="1"/>
        <end position="178"/>
    </location>
</feature>
<organism evidence="6 7">
    <name type="scientific">Thiohalomonas denitrificans</name>
    <dbReference type="NCBI Taxonomy" id="415747"/>
    <lineage>
        <taxon>Bacteria</taxon>
        <taxon>Pseudomonadati</taxon>
        <taxon>Pseudomonadota</taxon>
        <taxon>Gammaproteobacteria</taxon>
        <taxon>Thiohalomonadales</taxon>
        <taxon>Thiohalomonadaceae</taxon>
        <taxon>Thiohalomonas</taxon>
    </lineage>
</organism>
<evidence type="ECO:0000256" key="4">
    <source>
        <dbReference type="PROSITE-ProRule" id="PRU00354"/>
    </source>
</evidence>
<dbReference type="SUPFAM" id="SSF53335">
    <property type="entry name" value="S-adenosyl-L-methionine-dependent methyltransferases"/>
    <property type="match status" value="1"/>
</dbReference>
<dbReference type="Pfam" id="PF01564">
    <property type="entry name" value="Spermine_synth"/>
    <property type="match status" value="1"/>
</dbReference>
<dbReference type="OrthoDB" id="117774at2"/>
<dbReference type="AlphaFoldDB" id="A0A1G5PMY4"/>
<gene>
    <name evidence="6" type="ORF">SAMN03097708_00508</name>
</gene>
<keyword evidence="2 4" id="KW-0808">Transferase</keyword>
<feature type="active site" description="Proton acceptor" evidence="4">
    <location>
        <position position="145"/>
    </location>
</feature>
<protein>
    <submittedName>
        <fullName evidence="6">Spermidine synthase</fullName>
    </submittedName>
</protein>
<dbReference type="STRING" id="415747.SAMN03097708_00508"/>
<name>A0A1G5PMY4_9GAMM</name>
<evidence type="ECO:0000259" key="5">
    <source>
        <dbReference type="PROSITE" id="PS51006"/>
    </source>
</evidence>
<dbReference type="PANTHER" id="PTHR43317:SF1">
    <property type="entry name" value="THERMOSPERMINE SYNTHASE ACAULIS5"/>
    <property type="match status" value="1"/>
</dbReference>
<dbReference type="GO" id="GO:0006596">
    <property type="term" value="P:polyamine biosynthetic process"/>
    <property type="evidence" value="ECO:0007669"/>
    <property type="project" value="UniProtKB-UniRule"/>
</dbReference>
<evidence type="ECO:0000256" key="2">
    <source>
        <dbReference type="ARBA" id="ARBA00022679"/>
    </source>
</evidence>
<dbReference type="Gene3D" id="3.40.50.150">
    <property type="entry name" value="Vaccinia Virus protein VP39"/>
    <property type="match status" value="1"/>
</dbReference>
<evidence type="ECO:0000313" key="7">
    <source>
        <dbReference type="Proteomes" id="UP000199648"/>
    </source>
</evidence>
<evidence type="ECO:0000256" key="3">
    <source>
        <dbReference type="ARBA" id="ARBA00023115"/>
    </source>
</evidence>